<feature type="domain" description="Cation-transporting P-type ATPase N-terminal" evidence="2">
    <location>
        <begin position="194"/>
        <end position="268"/>
    </location>
</feature>
<evidence type="ECO:0000313" key="3">
    <source>
        <dbReference type="EMBL" id="RKP17520.1"/>
    </source>
</evidence>
<dbReference type="SMART" id="SM00831">
    <property type="entry name" value="Cation_ATPase_N"/>
    <property type="match status" value="1"/>
</dbReference>
<dbReference type="Pfam" id="PF00690">
    <property type="entry name" value="Cation_ATPase_N"/>
    <property type="match status" value="1"/>
</dbReference>
<dbReference type="EMBL" id="ML005801">
    <property type="protein sequence ID" value="RKP17520.1"/>
    <property type="molecule type" value="Genomic_DNA"/>
</dbReference>
<keyword evidence="1" id="KW-0812">Transmembrane</keyword>
<evidence type="ECO:0000313" key="4">
    <source>
        <dbReference type="Proteomes" id="UP000281549"/>
    </source>
</evidence>
<feature type="non-terminal residue" evidence="3">
    <location>
        <position position="295"/>
    </location>
</feature>
<dbReference type="SUPFAM" id="SSF81665">
    <property type="entry name" value="Calcium ATPase, transmembrane domain M"/>
    <property type="match status" value="1"/>
</dbReference>
<protein>
    <submittedName>
        <fullName evidence="3">Calcium ATPase</fullName>
    </submittedName>
</protein>
<reference evidence="4" key="1">
    <citation type="journal article" date="2018" name="Nat. Microbiol.">
        <title>Leveraging single-cell genomics to expand the fungal tree of life.</title>
        <authorList>
            <person name="Ahrendt S.R."/>
            <person name="Quandt C.A."/>
            <person name="Ciobanu D."/>
            <person name="Clum A."/>
            <person name="Salamov A."/>
            <person name="Andreopoulos B."/>
            <person name="Cheng J.F."/>
            <person name="Woyke T."/>
            <person name="Pelin A."/>
            <person name="Henrissat B."/>
            <person name="Reynolds N.K."/>
            <person name="Benny G.L."/>
            <person name="Smith M.E."/>
            <person name="James T.Y."/>
            <person name="Grigoriev I.V."/>
        </authorList>
    </citation>
    <scope>NUCLEOTIDE SEQUENCE [LARGE SCALE GENOMIC DNA]</scope>
    <source>
        <strain evidence="4">CSF55</strain>
    </source>
</reference>
<dbReference type="Gene3D" id="1.20.1110.10">
    <property type="entry name" value="Calcium-transporting ATPase, transmembrane domain"/>
    <property type="match status" value="1"/>
</dbReference>
<dbReference type="AlphaFoldDB" id="A0A4P9YGQ6"/>
<feature type="transmembrane region" description="Helical" evidence="1">
    <location>
        <begin position="269"/>
        <end position="288"/>
    </location>
</feature>
<dbReference type="Proteomes" id="UP000281549">
    <property type="component" value="Unassembled WGS sequence"/>
</dbReference>
<keyword evidence="1" id="KW-0472">Membrane</keyword>
<sequence length="295" mass="33587">MDKKFPDGRESIEHQLELHVTDLHSVEETSQFSLSDILAGLRYVMDYRIKGGKMPNLDYNLCKRLATALLSNASVRKGRLGRKKLTPEAHMSFELFGEFMEEERECVGEFSAGVLRSSLKFHLRIKANEERKMVGIAILSMLTGLYAQFKDWRDLVNEEYWDEVEQVLKGSFTDLTSVVKMPIVDREIHAPQALYFDRDGEKVLKMFNSDIESGLKSENVEHLREVYGDNVIPQPPKPTFFSLLINQLKDFMVIILIIVTVVIGVVDKWPASVVLAIVVIVNVTIGLVQEIKANK</sequence>
<evidence type="ECO:0000259" key="2">
    <source>
        <dbReference type="SMART" id="SM00831"/>
    </source>
</evidence>
<name>A0A4P9YGQ6_ROZAC</name>
<dbReference type="InterPro" id="IPR023298">
    <property type="entry name" value="ATPase_P-typ_TM_dom_sf"/>
</dbReference>
<organism evidence="3 4">
    <name type="scientific">Rozella allomycis (strain CSF55)</name>
    <dbReference type="NCBI Taxonomy" id="988480"/>
    <lineage>
        <taxon>Eukaryota</taxon>
        <taxon>Fungi</taxon>
        <taxon>Fungi incertae sedis</taxon>
        <taxon>Cryptomycota</taxon>
        <taxon>Cryptomycota incertae sedis</taxon>
        <taxon>Rozella</taxon>
    </lineage>
</organism>
<proteinExistence type="predicted"/>
<feature type="transmembrane region" description="Helical" evidence="1">
    <location>
        <begin position="240"/>
        <end position="263"/>
    </location>
</feature>
<gene>
    <name evidence="3" type="ORF">ROZALSC1DRAFT_24126</name>
</gene>
<dbReference type="Gene3D" id="2.70.150.10">
    <property type="entry name" value="Calcium-transporting ATPase, cytoplasmic transduction domain A"/>
    <property type="match status" value="1"/>
</dbReference>
<dbReference type="InterPro" id="IPR004014">
    <property type="entry name" value="ATPase_P-typ_cation-transptr_N"/>
</dbReference>
<keyword evidence="1" id="KW-1133">Transmembrane helix</keyword>
<accession>A0A4P9YGQ6</accession>
<evidence type="ECO:0000256" key="1">
    <source>
        <dbReference type="SAM" id="Phobius"/>
    </source>
</evidence>